<proteinExistence type="predicted"/>
<feature type="non-terminal residue" evidence="2">
    <location>
        <position position="27"/>
    </location>
</feature>
<dbReference type="AlphaFoldDB" id="A0A382Q418"/>
<protein>
    <submittedName>
        <fullName evidence="2">Uncharacterized protein</fullName>
    </submittedName>
</protein>
<dbReference type="EMBL" id="UINC01111057">
    <property type="protein sequence ID" value="SVC78991.1"/>
    <property type="molecule type" value="Genomic_DNA"/>
</dbReference>
<gene>
    <name evidence="2" type="ORF">METZ01_LOCUS331845</name>
</gene>
<organism evidence="2">
    <name type="scientific">marine metagenome</name>
    <dbReference type="NCBI Taxonomy" id="408172"/>
    <lineage>
        <taxon>unclassified sequences</taxon>
        <taxon>metagenomes</taxon>
        <taxon>ecological metagenomes</taxon>
    </lineage>
</organism>
<accession>A0A382Q418</accession>
<evidence type="ECO:0000313" key="2">
    <source>
        <dbReference type="EMBL" id="SVC78991.1"/>
    </source>
</evidence>
<keyword evidence="1" id="KW-0472">Membrane</keyword>
<keyword evidence="1" id="KW-0812">Transmembrane</keyword>
<reference evidence="2" key="1">
    <citation type="submission" date="2018-05" db="EMBL/GenBank/DDBJ databases">
        <authorList>
            <person name="Lanie J.A."/>
            <person name="Ng W.-L."/>
            <person name="Kazmierczak K.M."/>
            <person name="Andrzejewski T.M."/>
            <person name="Davidsen T.M."/>
            <person name="Wayne K.J."/>
            <person name="Tettelin H."/>
            <person name="Glass J.I."/>
            <person name="Rusch D."/>
            <person name="Podicherti R."/>
            <person name="Tsui H.-C.T."/>
            <person name="Winkler M.E."/>
        </authorList>
    </citation>
    <scope>NUCLEOTIDE SEQUENCE</scope>
</reference>
<name>A0A382Q418_9ZZZZ</name>
<evidence type="ECO:0000256" key="1">
    <source>
        <dbReference type="SAM" id="Phobius"/>
    </source>
</evidence>
<keyword evidence="1" id="KW-1133">Transmembrane helix</keyword>
<sequence length="27" mass="2811">MLALDLLLQGIVQGAIYALIALGLTLI</sequence>
<feature type="transmembrane region" description="Helical" evidence="1">
    <location>
        <begin position="6"/>
        <end position="26"/>
    </location>
</feature>